<sequence length="289" mass="30560">MWKRRGSIRAIYQPLDGRLGYHTPVIRRVFAAAPRLLILVSALFLGASYFTVRFPDVPGAGIGSFVSTFLIALPALAALLAYLGPAKAALAFLALAAFGYAIETTGVVTGLPYGTFFYGDALGPKLFGLVPFLLPISWAPLVLGAVAAAAPRPSYGRGAARTIGWIFRSAVLLTLIDGVLDPGAASLGFWTWPEGGPYYGIPLSNYAGWLLSGALATALVLAFGRRRWGRVAPPPGMVDSAVIAVAFWVGVAVFSGLLFPAVLGAALFVYLLHRRLRLRNSGKRRGGAV</sequence>
<dbReference type="PANTHER" id="PTHR39419">
    <property type="entry name" value="SLL0814 PROTEIN"/>
    <property type="match status" value="1"/>
</dbReference>
<keyword evidence="1" id="KW-1133">Transmembrane helix</keyword>
<gene>
    <name evidence="2" type="ORF">GBA65_05160</name>
</gene>
<feature type="transmembrane region" description="Helical" evidence="1">
    <location>
        <begin position="60"/>
        <end position="83"/>
    </location>
</feature>
<feature type="transmembrane region" description="Helical" evidence="1">
    <location>
        <begin position="36"/>
        <end position="54"/>
    </location>
</feature>
<feature type="transmembrane region" description="Helical" evidence="1">
    <location>
        <begin position="126"/>
        <end position="150"/>
    </location>
</feature>
<protein>
    <submittedName>
        <fullName evidence="2">Carotenoid biosynthesis protein</fullName>
    </submittedName>
</protein>
<keyword evidence="1" id="KW-0812">Transmembrane</keyword>
<name>A0A6G8PUV8_9ACTN</name>
<dbReference type="KEGG" id="rmar:GBA65_05160"/>
<dbReference type="AlphaFoldDB" id="A0A6G8PUV8"/>
<reference evidence="2 3" key="1">
    <citation type="submission" date="2019-10" db="EMBL/GenBank/DDBJ databases">
        <title>Rubrobacter sp nov SCSIO 52915 isolated from a deep-sea sediment in the South China Sea.</title>
        <authorList>
            <person name="Chen R.W."/>
        </authorList>
    </citation>
    <scope>NUCLEOTIDE SEQUENCE [LARGE SCALE GENOMIC DNA]</scope>
    <source>
        <strain evidence="2 3">SCSIO 52915</strain>
    </source>
</reference>
<proteinExistence type="predicted"/>
<dbReference type="Proteomes" id="UP000502706">
    <property type="component" value="Chromosome"/>
</dbReference>
<keyword evidence="3" id="KW-1185">Reference proteome</keyword>
<evidence type="ECO:0000256" key="1">
    <source>
        <dbReference type="SAM" id="Phobius"/>
    </source>
</evidence>
<keyword evidence="1" id="KW-0472">Membrane</keyword>
<accession>A0A6G8PUV8</accession>
<dbReference type="InterPro" id="IPR007354">
    <property type="entry name" value="CruF-like"/>
</dbReference>
<feature type="transmembrane region" description="Helical" evidence="1">
    <location>
        <begin position="245"/>
        <end position="272"/>
    </location>
</feature>
<evidence type="ECO:0000313" key="2">
    <source>
        <dbReference type="EMBL" id="QIN78006.1"/>
    </source>
</evidence>
<feature type="transmembrane region" description="Helical" evidence="1">
    <location>
        <begin position="206"/>
        <end position="224"/>
    </location>
</feature>
<dbReference type="PANTHER" id="PTHR39419:SF1">
    <property type="entry name" value="SLL0814 PROTEIN"/>
    <property type="match status" value="1"/>
</dbReference>
<dbReference type="Pfam" id="PF04240">
    <property type="entry name" value="Caroten_synth"/>
    <property type="match status" value="1"/>
</dbReference>
<dbReference type="EMBL" id="CP045121">
    <property type="protein sequence ID" value="QIN78006.1"/>
    <property type="molecule type" value="Genomic_DNA"/>
</dbReference>
<feature type="transmembrane region" description="Helical" evidence="1">
    <location>
        <begin position="90"/>
        <end position="114"/>
    </location>
</feature>
<evidence type="ECO:0000313" key="3">
    <source>
        <dbReference type="Proteomes" id="UP000502706"/>
    </source>
</evidence>
<organism evidence="2 3">
    <name type="scientific">Rubrobacter marinus</name>
    <dbReference type="NCBI Taxonomy" id="2653852"/>
    <lineage>
        <taxon>Bacteria</taxon>
        <taxon>Bacillati</taxon>
        <taxon>Actinomycetota</taxon>
        <taxon>Rubrobacteria</taxon>
        <taxon>Rubrobacterales</taxon>
        <taxon>Rubrobacteraceae</taxon>
        <taxon>Rubrobacter</taxon>
    </lineage>
</organism>